<comment type="caution">
    <text evidence="3">The sequence shown here is derived from an EMBL/GenBank/DDBJ whole genome shotgun (WGS) entry which is preliminary data.</text>
</comment>
<evidence type="ECO:0000313" key="4">
    <source>
        <dbReference type="Proteomes" id="UP000243518"/>
    </source>
</evidence>
<keyword evidence="4" id="KW-1185">Reference proteome</keyword>
<dbReference type="PANTHER" id="PTHR42928">
    <property type="entry name" value="TRICARBOXYLATE-BINDING PROTEIN"/>
    <property type="match status" value="1"/>
</dbReference>
<dbReference type="Gene3D" id="3.40.190.150">
    <property type="entry name" value="Bordetella uptake gene, domain 1"/>
    <property type="match status" value="1"/>
</dbReference>
<dbReference type="EMBL" id="FNVE01000020">
    <property type="protein sequence ID" value="SEG73281.1"/>
    <property type="molecule type" value="Genomic_DNA"/>
</dbReference>
<dbReference type="CDD" id="cd07012">
    <property type="entry name" value="PBP2_Bug_TTT"/>
    <property type="match status" value="1"/>
</dbReference>
<dbReference type="Pfam" id="PF03401">
    <property type="entry name" value="TctC"/>
    <property type="match status" value="1"/>
</dbReference>
<dbReference type="PIRSF" id="PIRSF017082">
    <property type="entry name" value="YflP"/>
    <property type="match status" value="1"/>
</dbReference>
<feature type="chain" id="PRO_5042848903" evidence="2">
    <location>
        <begin position="37"/>
        <end position="328"/>
    </location>
</feature>
<dbReference type="SUPFAM" id="SSF53850">
    <property type="entry name" value="Periplasmic binding protein-like II"/>
    <property type="match status" value="1"/>
</dbReference>
<keyword evidence="3" id="KW-0675">Receptor</keyword>
<evidence type="ECO:0000256" key="1">
    <source>
        <dbReference type="ARBA" id="ARBA00006987"/>
    </source>
</evidence>
<organism evidence="3 4">
    <name type="scientific">Halopseudomonas aestusnigri</name>
    <dbReference type="NCBI Taxonomy" id="857252"/>
    <lineage>
        <taxon>Bacteria</taxon>
        <taxon>Pseudomonadati</taxon>
        <taxon>Pseudomonadota</taxon>
        <taxon>Gammaproteobacteria</taxon>
        <taxon>Pseudomonadales</taxon>
        <taxon>Pseudomonadaceae</taxon>
        <taxon>Halopseudomonas</taxon>
    </lineage>
</organism>
<sequence>MTPRLPMVPARAPTLTHRLVLAMLLLLGALMPAAHATSWPAKPLNLLVGFSPGGGADTLARLVARQLSMELGQPVTVRNVAGGGGIVMATTLSQAEPDGYTIGLGANSAFDGMPAITPLRYQTDDFDYLTTVSQLQNALIASGNAPFGTWDEMLAYGREHGLSYGSPSPITRDVLNLIAEREGIRIRFIPMRGGMDVINSLIGGHIDIAWSAGVHQAFLRDGKIRVLASLNEERLRASPGKPAIQELGYPMGYSSYFVLAAPAGLPAEIKQRLSAALVKASQSPRVAQLAEQRMGFPNVVMTPDEITRFVQRTAEGYRRQAAPDSTAN</sequence>
<accession>A0AAQ1GA76</accession>
<evidence type="ECO:0000256" key="2">
    <source>
        <dbReference type="SAM" id="SignalP"/>
    </source>
</evidence>
<feature type="signal peptide" evidence="2">
    <location>
        <begin position="1"/>
        <end position="36"/>
    </location>
</feature>
<dbReference type="InterPro" id="IPR042100">
    <property type="entry name" value="Bug_dom1"/>
</dbReference>
<evidence type="ECO:0000313" key="3">
    <source>
        <dbReference type="EMBL" id="SEG73281.1"/>
    </source>
</evidence>
<keyword evidence="2" id="KW-0732">Signal</keyword>
<reference evidence="3 4" key="1">
    <citation type="submission" date="2016-10" db="EMBL/GenBank/DDBJ databases">
        <authorList>
            <person name="Varghese N."/>
            <person name="Submissions S."/>
        </authorList>
    </citation>
    <scope>NUCLEOTIDE SEQUENCE [LARGE SCALE GENOMIC DNA]</scope>
    <source>
        <strain evidence="3 4">CECT 8317</strain>
    </source>
</reference>
<comment type="similarity">
    <text evidence="1">Belongs to the UPF0065 (bug) family.</text>
</comment>
<dbReference type="Gene3D" id="3.40.190.10">
    <property type="entry name" value="Periplasmic binding protein-like II"/>
    <property type="match status" value="1"/>
</dbReference>
<dbReference type="Proteomes" id="UP000243518">
    <property type="component" value="Unassembled WGS sequence"/>
</dbReference>
<dbReference type="InterPro" id="IPR005064">
    <property type="entry name" value="BUG"/>
</dbReference>
<name>A0AAQ1GA76_9GAMM</name>
<protein>
    <submittedName>
        <fullName evidence="3">Tripartite-type tricarboxylate transporter, receptor component TctC</fullName>
    </submittedName>
</protein>
<gene>
    <name evidence="3" type="ORF">SAMN05216586_12011</name>
</gene>
<dbReference type="AlphaFoldDB" id="A0AAQ1GA76"/>
<dbReference type="PANTHER" id="PTHR42928:SF5">
    <property type="entry name" value="BLR1237 PROTEIN"/>
    <property type="match status" value="1"/>
</dbReference>
<proteinExistence type="inferred from homology"/>